<dbReference type="RefSeq" id="WP_272179868.1">
    <property type="nucleotide sequence ID" value="NZ_JAQOMS010000002.1"/>
</dbReference>
<dbReference type="EMBL" id="JAQOMS010000002">
    <property type="protein sequence ID" value="MDC2888176.1"/>
    <property type="molecule type" value="Genomic_DNA"/>
</dbReference>
<gene>
    <name evidence="3" type="ORF">PN838_04350</name>
</gene>
<sequence length="247" mass="27691">MSANWLYQAESSDELLQEVLLLEQNWQYVFSIKEIEEQLAAHVAYLKNIDHSELNPTDRFYALLDVIFDELAFSGPGMQTIPESSLANISYCIMHRTGNYLSMSVVLAYLLKQLGFDASIAEVEEQIGLVIKLSNSELIVVDALSGGCEYLISSDDVRDSMTNEIATFAKPIPTDEIVKILLTEQKIFMLEEGFLEEALNCVETLMELLPEDLMNVATEALYYSNSNATNGPKTTLITSLRRVQTIP</sequence>
<accession>A0ABT5F9V2</accession>
<evidence type="ECO:0000259" key="2">
    <source>
        <dbReference type="Pfam" id="PF13369"/>
    </source>
</evidence>
<protein>
    <submittedName>
        <fullName evidence="3">Transglutaminase family protein</fullName>
    </submittedName>
</protein>
<organism evidence="3 4">
    <name type="scientific">Psychrosphaera algicola</name>
    <dbReference type="NCBI Taxonomy" id="3023714"/>
    <lineage>
        <taxon>Bacteria</taxon>
        <taxon>Pseudomonadati</taxon>
        <taxon>Pseudomonadota</taxon>
        <taxon>Gammaproteobacteria</taxon>
        <taxon>Alteromonadales</taxon>
        <taxon>Pseudoalteromonadaceae</taxon>
        <taxon>Psychrosphaera</taxon>
    </lineage>
</organism>
<feature type="domain" description="Protein SirB1 N-terminal" evidence="2">
    <location>
        <begin position="34"/>
        <end position="164"/>
    </location>
</feature>
<proteinExistence type="inferred from homology"/>
<dbReference type="InterPro" id="IPR032698">
    <property type="entry name" value="SirB1_N"/>
</dbReference>
<reference evidence="3 4" key="1">
    <citation type="submission" date="2023-01" db="EMBL/GenBank/DDBJ databases">
        <title>Psychrosphaera sp. nov., isolated from marine algae.</title>
        <authorList>
            <person name="Bayburt H."/>
            <person name="Choi B.J."/>
            <person name="Kim J.M."/>
            <person name="Choi D.G."/>
            <person name="Jeon C.O."/>
        </authorList>
    </citation>
    <scope>NUCLEOTIDE SEQUENCE [LARGE SCALE GENOMIC DNA]</scope>
    <source>
        <strain evidence="3 4">G1-22</strain>
    </source>
</reference>
<evidence type="ECO:0000313" key="3">
    <source>
        <dbReference type="EMBL" id="MDC2888176.1"/>
    </source>
</evidence>
<name>A0ABT5F9V2_9GAMM</name>
<comment type="caution">
    <text evidence="3">The sequence shown here is derived from an EMBL/GenBank/DDBJ whole genome shotgun (WGS) entry which is preliminary data.</text>
</comment>
<evidence type="ECO:0000256" key="1">
    <source>
        <dbReference type="ARBA" id="ARBA00007100"/>
    </source>
</evidence>
<keyword evidence="4" id="KW-1185">Reference proteome</keyword>
<dbReference type="Proteomes" id="UP001528411">
    <property type="component" value="Unassembled WGS sequence"/>
</dbReference>
<comment type="similarity">
    <text evidence="1">Belongs to the UPF0162 family.</text>
</comment>
<evidence type="ECO:0000313" key="4">
    <source>
        <dbReference type="Proteomes" id="UP001528411"/>
    </source>
</evidence>
<dbReference type="Pfam" id="PF13369">
    <property type="entry name" value="Transglut_core2"/>
    <property type="match status" value="1"/>
</dbReference>